<dbReference type="GO" id="GO:0018860">
    <property type="term" value="F:anthranilate-CoA ligase activity"/>
    <property type="evidence" value="ECO:0007669"/>
    <property type="project" value="UniProtKB-EC"/>
</dbReference>
<protein>
    <submittedName>
        <fullName evidence="7">2-aminobenzoate-CoA ligase</fullName>
        <ecNumber evidence="7">6.2.1.32</ecNumber>
    </submittedName>
</protein>
<dbReference type="Proteomes" id="UP000001933">
    <property type="component" value="Chromosome"/>
</dbReference>
<evidence type="ECO:0000256" key="3">
    <source>
        <dbReference type="ARBA" id="ARBA00022741"/>
    </source>
</evidence>
<dbReference type="InterPro" id="IPR020845">
    <property type="entry name" value="AMP-binding_CS"/>
</dbReference>
<comment type="similarity">
    <text evidence="1">Belongs to the ATP-dependent AMP-binding enzyme family.</text>
</comment>
<accession>Q2LXD1</accession>
<evidence type="ECO:0000256" key="2">
    <source>
        <dbReference type="ARBA" id="ARBA00022598"/>
    </source>
</evidence>
<keyword evidence="4" id="KW-0067">ATP-binding</keyword>
<dbReference type="Gene3D" id="3.40.50.12780">
    <property type="entry name" value="N-terminal domain of ligase-like"/>
    <property type="match status" value="1"/>
</dbReference>
<keyword evidence="3" id="KW-0547">Nucleotide-binding</keyword>
<reference evidence="7 8" key="1">
    <citation type="journal article" date="2007" name="Proc. Natl. Acad. Sci. U.S.A.">
        <title>The genome of Syntrophus aciditrophicus: life at the thermodynamic limit of microbial growth.</title>
        <authorList>
            <person name="McInerney M.J."/>
            <person name="Rohlin L."/>
            <person name="Mouttaki H."/>
            <person name="Kim U."/>
            <person name="Krupp R.S."/>
            <person name="Rios-Hernandez L."/>
            <person name="Sieber J."/>
            <person name="Struchtemeyer C.G."/>
            <person name="Bhattacharyya A."/>
            <person name="Campbell J.W."/>
            <person name="Gunsalus R.P."/>
        </authorList>
    </citation>
    <scope>NUCLEOTIDE SEQUENCE [LARGE SCALE GENOMIC DNA]</scope>
    <source>
        <strain evidence="7 8">SB</strain>
    </source>
</reference>
<dbReference type="eggNOG" id="COG0365">
    <property type="taxonomic scope" value="Bacteria"/>
</dbReference>
<dbReference type="OrthoDB" id="9801302at2"/>
<evidence type="ECO:0000259" key="6">
    <source>
        <dbReference type="Pfam" id="PF13193"/>
    </source>
</evidence>
<dbReference type="AlphaFoldDB" id="Q2LXD1"/>
<name>Q2LXD1_SYNAS</name>
<dbReference type="Pfam" id="PF13193">
    <property type="entry name" value="AMP-binding_C"/>
    <property type="match status" value="1"/>
</dbReference>
<dbReference type="GO" id="GO:0005524">
    <property type="term" value="F:ATP binding"/>
    <property type="evidence" value="ECO:0007669"/>
    <property type="project" value="UniProtKB-KW"/>
</dbReference>
<dbReference type="InParanoid" id="Q2LXD1"/>
<dbReference type="SUPFAM" id="SSF56801">
    <property type="entry name" value="Acetyl-CoA synthetase-like"/>
    <property type="match status" value="1"/>
</dbReference>
<feature type="domain" description="AMP-binding enzyme C-terminal" evidence="6">
    <location>
        <begin position="446"/>
        <end position="524"/>
    </location>
</feature>
<dbReference type="FunFam" id="3.30.300.30:FF:000005">
    <property type="entry name" value="Acyl-coenzyme A synthetase ACSM5, mitochondrial"/>
    <property type="match status" value="1"/>
</dbReference>
<sequence>MNYTGHIDRFVRENLPPEDQLPEFIFETPELQFPEHLNATALLLDKALEEGAGERIAMIGKDIRWTYRDLQSKVNQLASLLTEDMGLIPGNRVLLRGGNTPWFAVCWLAVWKAGGVAVGTMPLLRAKELKQLIHLGRVSHALCEASLAEELNLARPECPELKEVMVYGDDAFDKKLASKSAEFNAVDTASDDPALIAFTSGTTGIPKGCIHLHRDVMAMCEVVCGYWLKPSADDVFIGTPPLAFTFGLGGLLCFPLWARASTVLMEKLSPPVLIGAIEQYGATITFTAPTGYRQMTPLIPQHNITSLKKSVSAGEALSVDTRKKWREATGIEMHDGIGGTELIHIYLAAYPDDYREGSLGKPLPGYRAMLVDEQMNPVPVGETGKLAVKGPTGCRYLADERQKSSVRNGWTITGDAYHQDSDGYYYFHARVDDIIVTSGYNVSSPEVESVLLEHPAVSECGVIGIPDPDRGQVLKAFIVLKPGYTGDESMVKTLQDFVKQNAAPYKYPRVVEFVTALPRTETGKLQRFKLK</sequence>
<dbReference type="PANTHER" id="PTHR43352:SF1">
    <property type="entry name" value="ANTHRANILATE--COA LIGASE"/>
    <property type="match status" value="1"/>
</dbReference>
<dbReference type="EMBL" id="CP000252">
    <property type="protein sequence ID" value="ABC78739.1"/>
    <property type="molecule type" value="Genomic_DNA"/>
</dbReference>
<dbReference type="EC" id="6.2.1.32" evidence="7"/>
<dbReference type="InterPro" id="IPR045851">
    <property type="entry name" value="AMP-bd_C_sf"/>
</dbReference>
<dbReference type="Gene3D" id="3.30.300.30">
    <property type="match status" value="1"/>
</dbReference>
<dbReference type="GO" id="GO:0044550">
    <property type="term" value="P:secondary metabolite biosynthetic process"/>
    <property type="evidence" value="ECO:0007669"/>
    <property type="project" value="TreeGrafter"/>
</dbReference>
<feature type="domain" description="AMP-dependent synthetase/ligase" evidence="5">
    <location>
        <begin position="52"/>
        <end position="392"/>
    </location>
</feature>
<dbReference type="PANTHER" id="PTHR43352">
    <property type="entry name" value="ACETYL-COA SYNTHETASE"/>
    <property type="match status" value="1"/>
</dbReference>
<dbReference type="Pfam" id="PF00501">
    <property type="entry name" value="AMP-binding"/>
    <property type="match status" value="1"/>
</dbReference>
<evidence type="ECO:0000256" key="4">
    <source>
        <dbReference type="ARBA" id="ARBA00022840"/>
    </source>
</evidence>
<dbReference type="KEGG" id="sat:SYN_02417"/>
<dbReference type="PROSITE" id="PS00455">
    <property type="entry name" value="AMP_BINDING"/>
    <property type="match status" value="1"/>
</dbReference>
<dbReference type="InterPro" id="IPR042099">
    <property type="entry name" value="ANL_N_sf"/>
</dbReference>
<keyword evidence="8" id="KW-1185">Reference proteome</keyword>
<proteinExistence type="inferred from homology"/>
<dbReference type="STRING" id="56780.SYN_02417"/>
<evidence type="ECO:0000256" key="1">
    <source>
        <dbReference type="ARBA" id="ARBA00006432"/>
    </source>
</evidence>
<evidence type="ECO:0000313" key="8">
    <source>
        <dbReference type="Proteomes" id="UP000001933"/>
    </source>
</evidence>
<dbReference type="InterPro" id="IPR000873">
    <property type="entry name" value="AMP-dep_synth/lig_dom"/>
</dbReference>
<dbReference type="RefSeq" id="WP_011418755.1">
    <property type="nucleotide sequence ID" value="NC_007759.1"/>
</dbReference>
<evidence type="ECO:0000313" key="7">
    <source>
        <dbReference type="EMBL" id="ABC78739.1"/>
    </source>
</evidence>
<dbReference type="InterPro" id="IPR025110">
    <property type="entry name" value="AMP-bd_C"/>
</dbReference>
<gene>
    <name evidence="7" type="ORF">SYN_02417</name>
</gene>
<organism evidence="7 8">
    <name type="scientific">Syntrophus aciditrophicus (strain SB)</name>
    <dbReference type="NCBI Taxonomy" id="56780"/>
    <lineage>
        <taxon>Bacteria</taxon>
        <taxon>Pseudomonadati</taxon>
        <taxon>Thermodesulfobacteriota</taxon>
        <taxon>Syntrophia</taxon>
        <taxon>Syntrophales</taxon>
        <taxon>Syntrophaceae</taxon>
        <taxon>Syntrophus</taxon>
    </lineage>
</organism>
<evidence type="ECO:0000259" key="5">
    <source>
        <dbReference type="Pfam" id="PF00501"/>
    </source>
</evidence>
<dbReference type="HOGENOM" id="CLU_000022_59_10_7"/>
<keyword evidence="2 7" id="KW-0436">Ligase</keyword>